<evidence type="ECO:0000256" key="7">
    <source>
        <dbReference type="ARBA" id="ARBA00023136"/>
    </source>
</evidence>
<keyword evidence="5 9" id="KW-0067">ATP-binding</keyword>
<dbReference type="Pfam" id="PF17912">
    <property type="entry name" value="OB_MalK"/>
    <property type="match status" value="1"/>
</dbReference>
<dbReference type="Pfam" id="PF00005">
    <property type="entry name" value="ABC_tran"/>
    <property type="match status" value="1"/>
</dbReference>
<dbReference type="InterPro" id="IPR008995">
    <property type="entry name" value="Mo/tungstate-bd_C_term_dom"/>
</dbReference>
<dbReference type="InterPro" id="IPR027417">
    <property type="entry name" value="P-loop_NTPase"/>
</dbReference>
<evidence type="ECO:0000256" key="6">
    <source>
        <dbReference type="ARBA" id="ARBA00022967"/>
    </source>
</evidence>
<comment type="caution">
    <text evidence="9">The sequence shown here is derived from an EMBL/GenBank/DDBJ whole genome shotgun (WGS) entry which is preliminary data.</text>
</comment>
<sequence>MAHVRLRSITKTFGAHTALENLDLEIADGEFFVLLGPTGAGKTTTLRLIAGLEKPTAGTVEIGGIDVGGWSAAERDVALVLQQYSLYPRYTVRQNLEFPLKSNVRRLPQPEIDQRVAKAAKTLRIEHLLDRKVDRLSGGEMQRVSIGRAIVRSPRIFLMDEPLSNLDAKLREALRSELKDLQMQLGATFLFVTHDQIEAMSMGDKVGVLNDGRLAQVGTPYEIYHHPRDTYVASFVGSPAMNLLAADLLGDRLRIPSAAIEFPIGAALRARFGRTSGPLTLGIRAEDVHLDADGVIEARVWGVENHGVEKIVTLKAGDCLFKATMPATTAAEIDAPMRLSFDQSKLHLFDAATGLNLSQEGRELQAAE</sequence>
<feature type="domain" description="ABC transporter" evidence="8">
    <location>
        <begin position="4"/>
        <end position="236"/>
    </location>
</feature>
<dbReference type="EMBL" id="JAUSWJ010000001">
    <property type="protein sequence ID" value="MDQ0515912.1"/>
    <property type="molecule type" value="Genomic_DNA"/>
</dbReference>
<gene>
    <name evidence="9" type="ORF">QO015_001525</name>
</gene>
<dbReference type="SUPFAM" id="SSF50331">
    <property type="entry name" value="MOP-like"/>
    <property type="match status" value="1"/>
</dbReference>
<dbReference type="Proteomes" id="UP001223743">
    <property type="component" value="Unassembled WGS sequence"/>
</dbReference>
<dbReference type="RefSeq" id="WP_266280284.1">
    <property type="nucleotide sequence ID" value="NZ_JAPKNF010000001.1"/>
</dbReference>
<dbReference type="InterPro" id="IPR047641">
    <property type="entry name" value="ABC_transpr_MalK/UgpC-like"/>
</dbReference>
<dbReference type="InterPro" id="IPR003439">
    <property type="entry name" value="ABC_transporter-like_ATP-bd"/>
</dbReference>
<dbReference type="PANTHER" id="PTHR43875">
    <property type="entry name" value="MALTODEXTRIN IMPORT ATP-BINDING PROTEIN MSMX"/>
    <property type="match status" value="1"/>
</dbReference>
<evidence type="ECO:0000256" key="5">
    <source>
        <dbReference type="ARBA" id="ARBA00022840"/>
    </source>
</evidence>
<dbReference type="CDD" id="cd03301">
    <property type="entry name" value="ABC_MalK_N"/>
    <property type="match status" value="1"/>
</dbReference>
<keyword evidence="7" id="KW-0472">Membrane</keyword>
<dbReference type="SUPFAM" id="SSF52540">
    <property type="entry name" value="P-loop containing nucleoside triphosphate hydrolases"/>
    <property type="match status" value="1"/>
</dbReference>
<dbReference type="SMART" id="SM00382">
    <property type="entry name" value="AAA"/>
    <property type="match status" value="1"/>
</dbReference>
<evidence type="ECO:0000313" key="10">
    <source>
        <dbReference type="Proteomes" id="UP001223743"/>
    </source>
</evidence>
<keyword evidence="6" id="KW-1278">Translocase</keyword>
<dbReference type="Gene3D" id="2.40.50.140">
    <property type="entry name" value="Nucleic acid-binding proteins"/>
    <property type="match status" value="1"/>
</dbReference>
<evidence type="ECO:0000256" key="1">
    <source>
        <dbReference type="ARBA" id="ARBA00005417"/>
    </source>
</evidence>
<evidence type="ECO:0000256" key="3">
    <source>
        <dbReference type="ARBA" id="ARBA00022475"/>
    </source>
</evidence>
<keyword evidence="3" id="KW-1003">Cell membrane</keyword>
<accession>A0ABU0M4Q0</accession>
<dbReference type="InterPro" id="IPR040582">
    <property type="entry name" value="OB_MalK-like"/>
</dbReference>
<dbReference type="InterPro" id="IPR012340">
    <property type="entry name" value="NA-bd_OB-fold"/>
</dbReference>
<proteinExistence type="inferred from homology"/>
<dbReference type="PROSITE" id="PS50893">
    <property type="entry name" value="ABC_TRANSPORTER_2"/>
    <property type="match status" value="1"/>
</dbReference>
<dbReference type="Gene3D" id="3.40.50.300">
    <property type="entry name" value="P-loop containing nucleotide triphosphate hydrolases"/>
    <property type="match status" value="1"/>
</dbReference>
<reference evidence="9 10" key="1">
    <citation type="submission" date="2023-07" db="EMBL/GenBank/DDBJ databases">
        <title>Genomic Encyclopedia of Type Strains, Phase IV (KMG-IV): sequencing the most valuable type-strain genomes for metagenomic binning, comparative biology and taxonomic classification.</title>
        <authorList>
            <person name="Goeker M."/>
        </authorList>
    </citation>
    <scope>NUCLEOTIDE SEQUENCE [LARGE SCALE GENOMIC DNA]</scope>
    <source>
        <strain evidence="9 10">B1-1</strain>
    </source>
</reference>
<comment type="similarity">
    <text evidence="1">Belongs to the ABC transporter superfamily.</text>
</comment>
<protein>
    <submittedName>
        <fullName evidence="9">Multiple sugar transport system ATP-binding protein</fullName>
    </submittedName>
</protein>
<evidence type="ECO:0000259" key="8">
    <source>
        <dbReference type="PROSITE" id="PS50893"/>
    </source>
</evidence>
<dbReference type="InterPro" id="IPR003593">
    <property type="entry name" value="AAA+_ATPase"/>
</dbReference>
<keyword evidence="9" id="KW-0762">Sugar transport</keyword>
<dbReference type="InterPro" id="IPR017871">
    <property type="entry name" value="ABC_transporter-like_CS"/>
</dbReference>
<dbReference type="PANTHER" id="PTHR43875:SF15">
    <property type="entry name" value="TREHALOSE IMPORT ATP-BINDING PROTEIN SUGC"/>
    <property type="match status" value="1"/>
</dbReference>
<organism evidence="9 10">
    <name type="scientific">Kaistia geumhonensis</name>
    <dbReference type="NCBI Taxonomy" id="410839"/>
    <lineage>
        <taxon>Bacteria</taxon>
        <taxon>Pseudomonadati</taxon>
        <taxon>Pseudomonadota</taxon>
        <taxon>Alphaproteobacteria</taxon>
        <taxon>Hyphomicrobiales</taxon>
        <taxon>Kaistiaceae</taxon>
        <taxon>Kaistia</taxon>
    </lineage>
</organism>
<keyword evidence="10" id="KW-1185">Reference proteome</keyword>
<evidence type="ECO:0000256" key="2">
    <source>
        <dbReference type="ARBA" id="ARBA00022448"/>
    </source>
</evidence>
<dbReference type="GO" id="GO:0005524">
    <property type="term" value="F:ATP binding"/>
    <property type="evidence" value="ECO:0007669"/>
    <property type="project" value="UniProtKB-KW"/>
</dbReference>
<name>A0ABU0M4Q0_9HYPH</name>
<evidence type="ECO:0000256" key="4">
    <source>
        <dbReference type="ARBA" id="ARBA00022741"/>
    </source>
</evidence>
<keyword evidence="2" id="KW-0813">Transport</keyword>
<dbReference type="Gene3D" id="2.40.50.100">
    <property type="match status" value="1"/>
</dbReference>
<evidence type="ECO:0000313" key="9">
    <source>
        <dbReference type="EMBL" id="MDQ0515912.1"/>
    </source>
</evidence>
<dbReference type="InterPro" id="IPR015855">
    <property type="entry name" value="ABC_transpr_MalK-like"/>
</dbReference>
<keyword evidence="4" id="KW-0547">Nucleotide-binding</keyword>
<dbReference type="PROSITE" id="PS00211">
    <property type="entry name" value="ABC_TRANSPORTER_1"/>
    <property type="match status" value="1"/>
</dbReference>